<dbReference type="PANTHER" id="PTHR43751">
    <property type="entry name" value="SULFATASE"/>
    <property type="match status" value="1"/>
</dbReference>
<dbReference type="InterPro" id="IPR017850">
    <property type="entry name" value="Alkaline_phosphatase_core_sf"/>
</dbReference>
<dbReference type="EC" id="3.1.6.1" evidence="1"/>
<sequence>MGEQGQVEHDYLYWEFYEQGGKQAIRKGKWKGVVLNTKSAPVFELYDLEADPSETTDLAQQHPEIVEQLKSAMQEAHTDSELVSLFSKAKAKRGNQKNKAR</sequence>
<dbReference type="SUPFAM" id="SSF53649">
    <property type="entry name" value="Alkaline phosphatase-like"/>
    <property type="match status" value="1"/>
</dbReference>
<dbReference type="GO" id="GO:0004065">
    <property type="term" value="F:arylsulfatase activity"/>
    <property type="evidence" value="ECO:0007669"/>
    <property type="project" value="UniProtKB-EC"/>
</dbReference>
<organism evidence="1 2">
    <name type="scientific">Aeoliella mucimassa</name>
    <dbReference type="NCBI Taxonomy" id="2527972"/>
    <lineage>
        <taxon>Bacteria</taxon>
        <taxon>Pseudomonadati</taxon>
        <taxon>Planctomycetota</taxon>
        <taxon>Planctomycetia</taxon>
        <taxon>Pirellulales</taxon>
        <taxon>Lacipirellulaceae</taxon>
        <taxon>Aeoliella</taxon>
    </lineage>
</organism>
<dbReference type="KEGG" id="amuc:Pan181_49350"/>
<dbReference type="EMBL" id="CP036278">
    <property type="protein sequence ID" value="QDU58695.1"/>
    <property type="molecule type" value="Genomic_DNA"/>
</dbReference>
<dbReference type="RefSeq" id="WP_145251036.1">
    <property type="nucleotide sequence ID" value="NZ_CP036278.1"/>
</dbReference>
<name>A0A518AVD3_9BACT</name>
<evidence type="ECO:0000313" key="1">
    <source>
        <dbReference type="EMBL" id="QDU58695.1"/>
    </source>
</evidence>
<accession>A0A518AVD3</accession>
<dbReference type="Proteomes" id="UP000315750">
    <property type="component" value="Chromosome"/>
</dbReference>
<dbReference type="Gene3D" id="3.30.1120.10">
    <property type="match status" value="1"/>
</dbReference>
<dbReference type="PANTHER" id="PTHR43751:SF3">
    <property type="entry name" value="SULFATASE N-TERMINAL DOMAIN-CONTAINING PROTEIN"/>
    <property type="match status" value="1"/>
</dbReference>
<evidence type="ECO:0000313" key="2">
    <source>
        <dbReference type="Proteomes" id="UP000315750"/>
    </source>
</evidence>
<dbReference type="OrthoDB" id="9765065at2"/>
<protein>
    <submittedName>
        <fullName evidence="1">Arylsulfatase</fullName>
        <ecNumber evidence="1">3.1.6.1</ecNumber>
    </submittedName>
</protein>
<reference evidence="1 2" key="1">
    <citation type="submission" date="2019-02" db="EMBL/GenBank/DDBJ databases">
        <title>Deep-cultivation of Planctomycetes and their phenomic and genomic characterization uncovers novel biology.</title>
        <authorList>
            <person name="Wiegand S."/>
            <person name="Jogler M."/>
            <person name="Boedeker C."/>
            <person name="Pinto D."/>
            <person name="Vollmers J."/>
            <person name="Rivas-Marin E."/>
            <person name="Kohn T."/>
            <person name="Peeters S.H."/>
            <person name="Heuer A."/>
            <person name="Rast P."/>
            <person name="Oberbeckmann S."/>
            <person name="Bunk B."/>
            <person name="Jeske O."/>
            <person name="Meyerdierks A."/>
            <person name="Storesund J.E."/>
            <person name="Kallscheuer N."/>
            <person name="Luecker S."/>
            <person name="Lage O.M."/>
            <person name="Pohl T."/>
            <person name="Merkel B.J."/>
            <person name="Hornburger P."/>
            <person name="Mueller R.-W."/>
            <person name="Bruemmer F."/>
            <person name="Labrenz M."/>
            <person name="Spormann A.M."/>
            <person name="Op den Camp H."/>
            <person name="Overmann J."/>
            <person name="Amann R."/>
            <person name="Jetten M.S.M."/>
            <person name="Mascher T."/>
            <person name="Medema M.H."/>
            <person name="Devos D.P."/>
            <person name="Kaster A.-K."/>
            <person name="Ovreas L."/>
            <person name="Rohde M."/>
            <person name="Galperin M.Y."/>
            <person name="Jogler C."/>
        </authorList>
    </citation>
    <scope>NUCLEOTIDE SEQUENCE [LARGE SCALE GENOMIC DNA]</scope>
    <source>
        <strain evidence="1 2">Pan181</strain>
    </source>
</reference>
<proteinExistence type="predicted"/>
<gene>
    <name evidence="1" type="primary">atsA_33</name>
    <name evidence="1" type="ORF">Pan181_49350</name>
</gene>
<dbReference type="InterPro" id="IPR052701">
    <property type="entry name" value="GAG_Ulvan_Degrading_Sulfatases"/>
</dbReference>
<keyword evidence="1" id="KW-0378">Hydrolase</keyword>
<keyword evidence="2" id="KW-1185">Reference proteome</keyword>
<dbReference type="AlphaFoldDB" id="A0A518AVD3"/>